<evidence type="ECO:0000313" key="3">
    <source>
        <dbReference type="Proteomes" id="UP000177698"/>
    </source>
</evidence>
<keyword evidence="1" id="KW-0472">Membrane</keyword>
<protein>
    <submittedName>
        <fullName evidence="2">Uncharacterized protein</fullName>
    </submittedName>
</protein>
<evidence type="ECO:0000256" key="1">
    <source>
        <dbReference type="SAM" id="Phobius"/>
    </source>
</evidence>
<dbReference type="EMBL" id="MGAG01000021">
    <property type="protein sequence ID" value="OGK40659.1"/>
    <property type="molecule type" value="Genomic_DNA"/>
</dbReference>
<sequence>MELQLQLYRNLVTRGVNVEQLVGQLSNIRADGDPNKVLNTLYWTLGGAAAFTLVGNFFTTLLGGYVMDIEPYRQNVGRRSAAFALGGAILGLGQGIRDSFQNLP</sequence>
<reference evidence="2 3" key="1">
    <citation type="journal article" date="2016" name="Nat. Commun.">
        <title>Thousands of microbial genomes shed light on interconnected biogeochemical processes in an aquifer system.</title>
        <authorList>
            <person name="Anantharaman K."/>
            <person name="Brown C.T."/>
            <person name="Hug L.A."/>
            <person name="Sharon I."/>
            <person name="Castelle C.J."/>
            <person name="Probst A.J."/>
            <person name="Thomas B.C."/>
            <person name="Singh A."/>
            <person name="Wilkins M.J."/>
            <person name="Karaoz U."/>
            <person name="Brodie E.L."/>
            <person name="Williams K.H."/>
            <person name="Hubbard S.S."/>
            <person name="Banfield J.F."/>
        </authorList>
    </citation>
    <scope>NUCLEOTIDE SEQUENCE [LARGE SCALE GENOMIC DNA]</scope>
</reference>
<dbReference type="Proteomes" id="UP000177698">
    <property type="component" value="Unassembled WGS sequence"/>
</dbReference>
<evidence type="ECO:0000313" key="2">
    <source>
        <dbReference type="EMBL" id="OGK40659.1"/>
    </source>
</evidence>
<gene>
    <name evidence="2" type="ORF">A2954_02115</name>
</gene>
<name>A0A1F7IBD2_9BACT</name>
<keyword evidence="1" id="KW-1133">Transmembrane helix</keyword>
<dbReference type="AlphaFoldDB" id="A0A1F7IBD2"/>
<comment type="caution">
    <text evidence="2">The sequence shown here is derived from an EMBL/GenBank/DDBJ whole genome shotgun (WGS) entry which is preliminary data.</text>
</comment>
<feature type="transmembrane region" description="Helical" evidence="1">
    <location>
        <begin position="41"/>
        <end position="67"/>
    </location>
</feature>
<accession>A0A1F7IBD2</accession>
<feature type="transmembrane region" description="Helical" evidence="1">
    <location>
        <begin position="79"/>
        <end position="96"/>
    </location>
</feature>
<keyword evidence="1" id="KW-0812">Transmembrane</keyword>
<organism evidence="2 3">
    <name type="scientific">Candidatus Roizmanbacteria bacterium RIFCSPLOWO2_01_FULL_37_12</name>
    <dbReference type="NCBI Taxonomy" id="1802056"/>
    <lineage>
        <taxon>Bacteria</taxon>
        <taxon>Candidatus Roizmaniibacteriota</taxon>
    </lineage>
</organism>
<proteinExistence type="predicted"/>